<sequence length="64" mass="7491">MLTCQLFLVFRLNSDIPPLPFIIITKDQKNIIQTRGMFLVICLTPNLMFIALELFYWNSSLGRQ</sequence>
<protein>
    <submittedName>
        <fullName evidence="1">Uncharacterized protein</fullName>
    </submittedName>
</protein>
<dbReference type="AlphaFoldDB" id="A0A0A9C0N7"/>
<proteinExistence type="predicted"/>
<dbReference type="EMBL" id="GBRH01229877">
    <property type="protein sequence ID" value="JAD68018.1"/>
    <property type="molecule type" value="Transcribed_RNA"/>
</dbReference>
<evidence type="ECO:0000313" key="1">
    <source>
        <dbReference type="EMBL" id="JAD68018.1"/>
    </source>
</evidence>
<organism evidence="1">
    <name type="scientific">Arundo donax</name>
    <name type="common">Giant reed</name>
    <name type="synonym">Donax arundinaceus</name>
    <dbReference type="NCBI Taxonomy" id="35708"/>
    <lineage>
        <taxon>Eukaryota</taxon>
        <taxon>Viridiplantae</taxon>
        <taxon>Streptophyta</taxon>
        <taxon>Embryophyta</taxon>
        <taxon>Tracheophyta</taxon>
        <taxon>Spermatophyta</taxon>
        <taxon>Magnoliopsida</taxon>
        <taxon>Liliopsida</taxon>
        <taxon>Poales</taxon>
        <taxon>Poaceae</taxon>
        <taxon>PACMAD clade</taxon>
        <taxon>Arundinoideae</taxon>
        <taxon>Arundineae</taxon>
        <taxon>Arundo</taxon>
    </lineage>
</organism>
<reference evidence="1" key="1">
    <citation type="submission" date="2014-09" db="EMBL/GenBank/DDBJ databases">
        <authorList>
            <person name="Magalhaes I.L.F."/>
            <person name="Oliveira U."/>
            <person name="Santos F.R."/>
            <person name="Vidigal T.H.D.A."/>
            <person name="Brescovit A.D."/>
            <person name="Santos A.J."/>
        </authorList>
    </citation>
    <scope>NUCLEOTIDE SEQUENCE</scope>
    <source>
        <tissue evidence="1">Shoot tissue taken approximately 20 cm above the soil surface</tissue>
    </source>
</reference>
<accession>A0A0A9C0N7</accession>
<name>A0A0A9C0N7_ARUDO</name>
<reference evidence="1" key="2">
    <citation type="journal article" date="2015" name="Data Brief">
        <title>Shoot transcriptome of the giant reed, Arundo donax.</title>
        <authorList>
            <person name="Barrero R.A."/>
            <person name="Guerrero F.D."/>
            <person name="Moolhuijzen P."/>
            <person name="Goolsby J.A."/>
            <person name="Tidwell J."/>
            <person name="Bellgard S.E."/>
            <person name="Bellgard M.I."/>
        </authorList>
    </citation>
    <scope>NUCLEOTIDE SEQUENCE</scope>
    <source>
        <tissue evidence="1">Shoot tissue taken approximately 20 cm above the soil surface</tissue>
    </source>
</reference>